<proteinExistence type="predicted"/>
<reference evidence="1 2" key="1">
    <citation type="submission" date="2018-05" db="EMBL/GenBank/DDBJ databases">
        <title>Genomic Encyclopedia of Type Strains, Phase IV (KMG-IV): sequencing the most valuable type-strain genomes for metagenomic binning, comparative biology and taxonomic classification.</title>
        <authorList>
            <person name="Goeker M."/>
        </authorList>
    </citation>
    <scope>NUCLEOTIDE SEQUENCE [LARGE SCALE GENOMIC DNA]</scope>
    <source>
        <strain evidence="1 2">DSM 24906</strain>
    </source>
</reference>
<comment type="caution">
    <text evidence="1">The sequence shown here is derived from an EMBL/GenBank/DDBJ whole genome shotgun (WGS) entry which is preliminary data.</text>
</comment>
<evidence type="ECO:0000313" key="2">
    <source>
        <dbReference type="Proteomes" id="UP000245921"/>
    </source>
</evidence>
<organism evidence="1 2">
    <name type="scientific">Oceanotoga teriensis</name>
    <dbReference type="NCBI Taxonomy" id="515440"/>
    <lineage>
        <taxon>Bacteria</taxon>
        <taxon>Thermotogati</taxon>
        <taxon>Thermotogota</taxon>
        <taxon>Thermotogae</taxon>
        <taxon>Petrotogales</taxon>
        <taxon>Petrotogaceae</taxon>
        <taxon>Oceanotoga</taxon>
    </lineage>
</organism>
<dbReference type="SUPFAM" id="SSF141000">
    <property type="entry name" value="Glu-tRNAGln amidotransferase C subunit"/>
    <property type="match status" value="1"/>
</dbReference>
<accession>A0AA45HHM3</accession>
<name>A0AA45HHM3_9BACT</name>
<dbReference type="NCBIfam" id="TIGR00135">
    <property type="entry name" value="gatC"/>
    <property type="match status" value="1"/>
</dbReference>
<dbReference type="Pfam" id="PF02686">
    <property type="entry name" value="GatC"/>
    <property type="match status" value="1"/>
</dbReference>
<dbReference type="RefSeq" id="WP_109606233.1">
    <property type="nucleotide sequence ID" value="NZ_JAMHJO010000018.1"/>
</dbReference>
<dbReference type="GO" id="GO:0006450">
    <property type="term" value="P:regulation of translational fidelity"/>
    <property type="evidence" value="ECO:0007669"/>
    <property type="project" value="InterPro"/>
</dbReference>
<dbReference type="Gene3D" id="1.10.20.60">
    <property type="entry name" value="Glu-tRNAGln amidotransferase C subunit, N-terminal domain"/>
    <property type="match status" value="1"/>
</dbReference>
<dbReference type="InterPro" id="IPR003837">
    <property type="entry name" value="GatC"/>
</dbReference>
<protein>
    <submittedName>
        <fullName evidence="1">Aspartyl/glutamyl-tRNA(Asn/Gln) amidotransferase subunit C</fullName>
    </submittedName>
</protein>
<dbReference type="Proteomes" id="UP000245921">
    <property type="component" value="Unassembled WGS sequence"/>
</dbReference>
<dbReference type="InterPro" id="IPR036113">
    <property type="entry name" value="Asp/Glu-ADT_sf_sub_c"/>
</dbReference>
<sequence>MIKIDNELIKKLEKLSNIELKDNEEIIIKNDLNNLLNYMSLLDNIDVSDEEELFSPIKDELKSITHEDIPEKFKSDDIINNFPEKNEKYLKVPGIHN</sequence>
<dbReference type="AlphaFoldDB" id="A0AA45HHM3"/>
<evidence type="ECO:0000313" key="1">
    <source>
        <dbReference type="EMBL" id="PWJ87540.1"/>
    </source>
</evidence>
<gene>
    <name evidence="1" type="ORF">C7380_12321</name>
</gene>
<keyword evidence="2" id="KW-1185">Reference proteome</keyword>
<dbReference type="EMBL" id="QGGI01000023">
    <property type="protein sequence ID" value="PWJ87540.1"/>
    <property type="molecule type" value="Genomic_DNA"/>
</dbReference>